<evidence type="ECO:0000313" key="2">
    <source>
        <dbReference type="EMBL" id="QBK17787.1"/>
    </source>
</evidence>
<dbReference type="Pfam" id="PF04230">
    <property type="entry name" value="PS_pyruv_trans"/>
    <property type="match status" value="1"/>
</dbReference>
<dbReference type="AlphaFoldDB" id="A0A481WX37"/>
<dbReference type="PANTHER" id="PTHR36836:SF1">
    <property type="entry name" value="COLANIC ACID BIOSYNTHESIS PROTEIN WCAK"/>
    <property type="match status" value="1"/>
</dbReference>
<evidence type="ECO:0000259" key="1">
    <source>
        <dbReference type="Pfam" id="PF04230"/>
    </source>
</evidence>
<dbReference type="EMBL" id="MK370028">
    <property type="protein sequence ID" value="QBK17787.1"/>
    <property type="molecule type" value="Genomic_DNA"/>
</dbReference>
<gene>
    <name evidence="2" type="primary">ptr7</name>
</gene>
<protein>
    <submittedName>
        <fullName evidence="2">Ptr7</fullName>
    </submittedName>
</protein>
<feature type="domain" description="Polysaccharide pyruvyl transferase" evidence="1">
    <location>
        <begin position="22"/>
        <end position="292"/>
    </location>
</feature>
<sequence>MEKNISNQQYDIIIKGAYGAANFGDDALIYSILSNFFSDKKIAVVGKKNTYWEKIFPGIDYFSLDCEKHIRADFLIYGGGTQFFNFQSLRYFLKKLIFIISNPFFFRNKILKKKGLLITAKEEIYLGIGLGPFKNEKSGDSLLKQLRAKKYVFVRDFLSLDYMKGNAIKIDDLCLMDYKRYQEKSSGNKNNKICIIIRDWDFDNNYKHIQKIIEFYKKNKTYILDFIFFGNDRECKRTLKINNIPFVEWNPQKDDLLEFSNMLSEYKLIISSRYHGVIFAQIHGIPSIAVNIEPKLEQVSREYSGIKLWGGDYNINELEKLIYDSFESYGYITKENVAKISTLNSTLNKIVSSI</sequence>
<dbReference type="PANTHER" id="PTHR36836">
    <property type="entry name" value="COLANIC ACID BIOSYNTHESIS PROTEIN WCAK"/>
    <property type="match status" value="1"/>
</dbReference>
<organism evidence="2">
    <name type="scientific">Acinetobacter baumannii</name>
    <dbReference type="NCBI Taxonomy" id="470"/>
    <lineage>
        <taxon>Bacteria</taxon>
        <taxon>Pseudomonadati</taxon>
        <taxon>Pseudomonadota</taxon>
        <taxon>Gammaproteobacteria</taxon>
        <taxon>Moraxellales</taxon>
        <taxon>Moraxellaceae</taxon>
        <taxon>Acinetobacter</taxon>
        <taxon>Acinetobacter calcoaceticus/baumannii complex</taxon>
    </lineage>
</organism>
<accession>A0A481WX37</accession>
<reference evidence="2" key="1">
    <citation type="journal article" date="2019" name="Microb. Genom.">
        <title>Genomic epidemiology of severe community-onset Acinetobacter baumannii infection.</title>
        <authorList>
            <person name="Meumann E.M."/>
            <person name="Anstey N.M."/>
            <person name="Currie B.J."/>
            <person name="Piera K.A."/>
            <person name="Kenyon J.J."/>
            <person name="Hall R.M."/>
            <person name="Davis J.S."/>
            <person name="Sarovich D.S."/>
        </authorList>
    </citation>
    <scope>NUCLEOTIDE SEQUENCE</scope>
    <source>
        <strain evidence="2">MSHR_8</strain>
    </source>
</reference>
<name>A0A481WX37_ACIBA</name>
<proteinExistence type="predicted"/>
<dbReference type="InterPro" id="IPR007345">
    <property type="entry name" value="Polysacch_pyruvyl_Trfase"/>
</dbReference>
<dbReference type="RefSeq" id="WP_114199847.1">
    <property type="nucleotide sequence ID" value="NZ_UFIH01000009.1"/>
</dbReference>